<gene>
    <name evidence="4" type="ORF">QHG74_18125</name>
</gene>
<keyword evidence="2" id="KW-0732">Signal</keyword>
<evidence type="ECO:0000256" key="1">
    <source>
        <dbReference type="ARBA" id="ARBA00022801"/>
    </source>
</evidence>
<dbReference type="Pfam" id="PF15979">
    <property type="entry name" value="Glyco_hydro_115"/>
    <property type="match status" value="1"/>
</dbReference>
<dbReference type="GO" id="GO:0016787">
    <property type="term" value="F:hydrolase activity"/>
    <property type="evidence" value="ECO:0007669"/>
    <property type="project" value="UniProtKB-KW"/>
</dbReference>
<dbReference type="RefSeq" id="WP_259011319.1">
    <property type="nucleotide sequence ID" value="NZ_JARZAK010000013.1"/>
</dbReference>
<dbReference type="Gene3D" id="3.30.379.10">
    <property type="entry name" value="Chitobiase/beta-hexosaminidase domain 2-like"/>
    <property type="match status" value="1"/>
</dbReference>
<name>A0ABU5HV15_9BACE</name>
<dbReference type="InterPro" id="IPR029018">
    <property type="entry name" value="Hex-like_dom2"/>
</dbReference>
<keyword evidence="5" id="KW-1185">Reference proteome</keyword>
<proteinExistence type="predicted"/>
<dbReference type="PANTHER" id="PTHR37842">
    <property type="match status" value="1"/>
</dbReference>
<evidence type="ECO:0000313" key="5">
    <source>
        <dbReference type="Proteomes" id="UP001292913"/>
    </source>
</evidence>
<organism evidence="4 5">
    <name type="scientific">Bacteroides vicugnae</name>
    <dbReference type="NCBI Taxonomy" id="3037989"/>
    <lineage>
        <taxon>Bacteria</taxon>
        <taxon>Pseudomonadati</taxon>
        <taxon>Bacteroidota</taxon>
        <taxon>Bacteroidia</taxon>
        <taxon>Bacteroidales</taxon>
        <taxon>Bacteroidaceae</taxon>
        <taxon>Bacteroides</taxon>
    </lineage>
</organism>
<dbReference type="Gene3D" id="1.20.58.2150">
    <property type="match status" value="1"/>
</dbReference>
<dbReference type="Gene3D" id="2.60.120.1620">
    <property type="match status" value="1"/>
</dbReference>
<evidence type="ECO:0000256" key="2">
    <source>
        <dbReference type="SAM" id="SignalP"/>
    </source>
</evidence>
<feature type="domain" description="Gylcosyl hydrolase 115 C-terminal" evidence="3">
    <location>
        <begin position="800"/>
        <end position="977"/>
    </location>
</feature>
<evidence type="ECO:0000259" key="3">
    <source>
        <dbReference type="Pfam" id="PF17829"/>
    </source>
</evidence>
<evidence type="ECO:0000313" key="4">
    <source>
        <dbReference type="EMBL" id="MDY7259629.1"/>
    </source>
</evidence>
<dbReference type="Gene3D" id="3.20.20.520">
    <property type="entry name" value="Glycosyl hydrolase family 115"/>
    <property type="match status" value="1"/>
</dbReference>
<dbReference type="SUPFAM" id="SSF55545">
    <property type="entry name" value="beta-N-acetylhexosaminidase-like domain"/>
    <property type="match status" value="1"/>
</dbReference>
<sequence>MKVFSLLILLMMASVLQSQVVVNENIKHSKNVFPLVTSNVEATVCYDANDYLVVKKATELFVSDIENVTGQRLKLTNECKKGRAVVIVGTIEKNRAIRQLASKGKINIAPLERAWERYLIQMVDRPFPGVSKALVVAGSDRRGAAYGLFSLSEMAGVSPWYWWADVPVKKHKTLYVDAPATLSKTPSVKYRGIFLNDEDWGLKPWAAKTFEKERGNIGPRTYAKICELLLRLKANHLAPAMHPVSTAFYKIPENKLVADTFAIVMGSSHCEPLLLNTASEWNSKTMGPWDYGKNKDKINEVLGSRVEEICAYENVYTLALRGLHDAAMGGGDVSMKEKVKLLESALKDQRDIIARHTDKPIETIPQAFTPYKEVLEIYSNGLELPDDVTIIWPDDNFGYMKRLSGPQEQKRSGRSGVYYHLSYLGVPHSYLWYSTTPPALMYEELRKAYDTTADRIWLANCGDLKGAEMQVSLFLDMAYNIEQFNANNVVTYPAHWLAEMFGEQYYNVFEDITTSHINLAFSRKPEYMGWGYWNNYWGGGEKRTDTEFSFANYNEAERRLSEYRRIGKEAENVFLSLMEEAKPALYQLLYYPVKGAELMNHMTIKGQFYRQYVRQQRAAASQLKAQVKNYHDSLKLITDSYNSLLNGKWKYMMSLKQNYDGTSSYFMVPLMEENYVPMGSPKLAVQAEGEALDKGGLNFHSLPAFSTYSRKEHWIDIYNQGTGEVVWNAQSSADWIILSQEAGKTSLENRIVVSIDWTKVPVGERIRGDIEIVSGDQKECVLVSVFNPVSPIRDEVQGLYVEENGYISIPAVDFHRKFENRDIKMTVLPGLGFEESSLQMGTPMAPLQMYRAGDVPRVEYDFYTFNAGIYDVYTYVLPTFPLHAERDYKLPEHTNSDTKYSVRIDDGSISTPSTSAIEYSQIWYDSVLKNCRVNKSTLYVKKPGKHTLQIRCGDPGIVIQKIVIDMGGLKRSYLGPESTKCN</sequence>
<dbReference type="Proteomes" id="UP001292913">
    <property type="component" value="Unassembled WGS sequence"/>
</dbReference>
<accession>A0ABU5HV15</accession>
<feature type="signal peptide" evidence="2">
    <location>
        <begin position="1"/>
        <end position="18"/>
    </location>
</feature>
<protein>
    <submittedName>
        <fullName evidence="4">Glycosyl hydrolase 115 family protein</fullName>
    </submittedName>
</protein>
<dbReference type="InterPro" id="IPR042301">
    <property type="entry name" value="GH115_sf"/>
</dbReference>
<dbReference type="Pfam" id="PF17829">
    <property type="entry name" value="GH115_C"/>
    <property type="match status" value="1"/>
</dbReference>
<dbReference type="PANTHER" id="PTHR37842:SF2">
    <property type="entry name" value="GYLCOSYL HYDROLASE 115 C-TERMINAL DOMAIN-CONTAINING PROTEIN"/>
    <property type="match status" value="1"/>
</dbReference>
<reference evidence="4 5" key="1">
    <citation type="submission" date="2023-04" db="EMBL/GenBank/DDBJ databases">
        <title>Bacteroides pacosi sp. nov., isolated from the fecal material of an alpaca.</title>
        <authorList>
            <person name="Miller S."/>
            <person name="Hendry M."/>
            <person name="King J."/>
            <person name="Sankaranarayanan K."/>
            <person name="Lawson P.A."/>
        </authorList>
    </citation>
    <scope>NUCLEOTIDE SEQUENCE [LARGE SCALE GENOMIC DNA]</scope>
    <source>
        <strain evidence="4 5">A2-P53</strain>
    </source>
</reference>
<comment type="caution">
    <text evidence="4">The sequence shown here is derived from an EMBL/GenBank/DDBJ whole genome shotgun (WGS) entry which is preliminary data.</text>
</comment>
<dbReference type="InterPro" id="IPR041437">
    <property type="entry name" value="GH115_C"/>
</dbReference>
<dbReference type="InterPro" id="IPR031924">
    <property type="entry name" value="GH115"/>
</dbReference>
<dbReference type="EMBL" id="JARZAK010000013">
    <property type="protein sequence ID" value="MDY7259629.1"/>
    <property type="molecule type" value="Genomic_DNA"/>
</dbReference>
<keyword evidence="1 4" id="KW-0378">Hydrolase</keyword>
<feature type="chain" id="PRO_5046984088" evidence="2">
    <location>
        <begin position="19"/>
        <end position="982"/>
    </location>
</feature>